<protein>
    <submittedName>
        <fullName evidence="6">Putative membrane protein C3B8,06</fullName>
    </submittedName>
</protein>
<feature type="compositionally biased region" description="Basic and acidic residues" evidence="1">
    <location>
        <begin position="206"/>
        <end position="215"/>
    </location>
</feature>
<gene>
    <name evidence="6" type="ORF">PISL3812_04802</name>
</gene>
<keyword evidence="2" id="KW-0812">Transmembrane</keyword>
<name>A0A0U1LYH0_TALIS</name>
<dbReference type="Proteomes" id="UP000054383">
    <property type="component" value="Unassembled WGS sequence"/>
</dbReference>
<feature type="transmembrane region" description="Helical" evidence="2">
    <location>
        <begin position="270"/>
        <end position="289"/>
    </location>
</feature>
<feature type="region of interest" description="Disordered" evidence="1">
    <location>
        <begin position="194"/>
        <end position="223"/>
    </location>
</feature>
<dbReference type="CDD" id="cd08760">
    <property type="entry name" value="Cyt_b561_FRRS1_like"/>
    <property type="match status" value="1"/>
</dbReference>
<dbReference type="InterPro" id="IPR018827">
    <property type="entry name" value="YTP1_C"/>
</dbReference>
<dbReference type="InterPro" id="IPR018825">
    <property type="entry name" value="DUF2427"/>
</dbReference>
<feature type="signal peptide" evidence="3">
    <location>
        <begin position="1"/>
        <end position="22"/>
    </location>
</feature>
<dbReference type="EMBL" id="CVMT01000003">
    <property type="protein sequence ID" value="CRG87781.1"/>
    <property type="molecule type" value="Genomic_DNA"/>
</dbReference>
<feature type="transmembrane region" description="Helical" evidence="2">
    <location>
        <begin position="460"/>
        <end position="480"/>
    </location>
</feature>
<evidence type="ECO:0000256" key="2">
    <source>
        <dbReference type="SAM" id="Phobius"/>
    </source>
</evidence>
<feature type="transmembrane region" description="Helical" evidence="2">
    <location>
        <begin position="131"/>
        <end position="151"/>
    </location>
</feature>
<feature type="transmembrane region" description="Helical" evidence="2">
    <location>
        <begin position="528"/>
        <end position="554"/>
    </location>
</feature>
<feature type="domain" description="DUF2427" evidence="4">
    <location>
        <begin position="55"/>
        <end position="150"/>
    </location>
</feature>
<dbReference type="STRING" id="28573.A0A0U1LYH0"/>
<keyword evidence="3" id="KW-0732">Signal</keyword>
<dbReference type="PANTHER" id="PTHR31685">
    <property type="entry name" value="INTEGRAL MEMBRANE PROTEIN (AFU_ORTHOLOGUE AFUA_6G12730)-RELATED"/>
    <property type="match status" value="1"/>
</dbReference>
<evidence type="ECO:0000259" key="4">
    <source>
        <dbReference type="Pfam" id="PF10348"/>
    </source>
</evidence>
<keyword evidence="2" id="KW-1133">Transmembrane helix</keyword>
<evidence type="ECO:0000313" key="7">
    <source>
        <dbReference type="Proteomes" id="UP000054383"/>
    </source>
</evidence>
<dbReference type="Pfam" id="PF10348">
    <property type="entry name" value="DUF2427"/>
    <property type="match status" value="1"/>
</dbReference>
<accession>A0A0U1LYH0</accession>
<feature type="transmembrane region" description="Helical" evidence="2">
    <location>
        <begin position="495"/>
        <end position="516"/>
    </location>
</feature>
<keyword evidence="7" id="KW-1185">Reference proteome</keyword>
<feature type="transmembrane region" description="Helical" evidence="2">
    <location>
        <begin position="95"/>
        <end position="115"/>
    </location>
</feature>
<evidence type="ECO:0000256" key="3">
    <source>
        <dbReference type="SAM" id="SignalP"/>
    </source>
</evidence>
<organism evidence="6 7">
    <name type="scientific">Talaromyces islandicus</name>
    <name type="common">Penicillium islandicum</name>
    <dbReference type="NCBI Taxonomy" id="28573"/>
    <lineage>
        <taxon>Eukaryota</taxon>
        <taxon>Fungi</taxon>
        <taxon>Dikarya</taxon>
        <taxon>Ascomycota</taxon>
        <taxon>Pezizomycotina</taxon>
        <taxon>Eurotiomycetes</taxon>
        <taxon>Eurotiomycetidae</taxon>
        <taxon>Eurotiales</taxon>
        <taxon>Trichocomaceae</taxon>
        <taxon>Talaromyces</taxon>
        <taxon>Talaromyces sect. Islandici</taxon>
    </lineage>
</organism>
<dbReference type="OrthoDB" id="4005299at2759"/>
<dbReference type="Pfam" id="PF10355">
    <property type="entry name" value="Ytp1"/>
    <property type="match status" value="1"/>
</dbReference>
<sequence length="937" mass="104883">MRQSHTFSLLGAAFLLVALATALPDGDSDMNMDMDMDMDHKDTMSRPAEDWALSYFALGKHSGSILAHIILEVVSWCFILPVAVMLSVAHSRYTIPLQFVFLLVNAIAILFGIIYNTSTPDLYENNAHHKIGWIATTVVAAQVFIGLVYAYSGRGRTKSGPDYERATFMPVSSQNMLGHQQLYSPVGEYRWSGDSGQGTSCPATPDEEHFSKPEDDFNNDEEDVEVPTPLARGWLRSATLDRFFTSRVPNLVSNRGLRALRVVYNVIDRIILPFGFIAVASGGVTYGGIFRGAGIFSGLAHFIKGGIFFWYGLVVLGRFMGCWANFGWAWNLKPAGSRAVTGEFVESALIFTYGSTNVFLEHLGGWGKAWSAQDLEHVSISVMFFGAGLCGLLLESNRVRSWLKHSIMGKTAAPQTTEEESETSGVSFNPMPLLIIFLLGTMMGGHHQKQMVSTMVHKQWGNLLSGAAMARAVTYIITYVKPPSSHLPARPPSELVGAFCLISGGLIFMLSASDIMDVMVWYDLDAMFTFNVAVGLSCFIMAYEILVIAVKAWAVKKETIQYHARSWSSALVSGSPFPESSSHDDLDSDDELVMRREIRDWMDLPKHGFEPIWWDGWEYPQEIPAEFSEFFDVNNPRPSLQIVGSNASVFWLFGFKDLVEAIDDPACTIEEEIVTIPNGVHAAYFLLDWYIGERKVPYYIQRHYEGRNWAQDHLVASVFRIPRPVAFQLTRQRLGDLYPLCQSQKLPDLVLCGKIRAKNQEKTLNDVKTLLREDVDLQKDGMWFRGCSLQALTQMMTLFAPAYSSNNFDNEFGPGIYTTDDLACAIEYARLTGAVMIFKNLDLRGLDAWRPNKSEWQILTATWLQLPISNQTMSTQYGNADVIIGPISRKQRKATKNKHFPEQSDVILQMVCKSYHSFERLSASLVGIIYITTSDSQ</sequence>
<reference evidence="6 7" key="1">
    <citation type="submission" date="2015-04" db="EMBL/GenBank/DDBJ databases">
        <authorList>
            <person name="Syromyatnikov M.Y."/>
            <person name="Popov V.N."/>
        </authorList>
    </citation>
    <scope>NUCLEOTIDE SEQUENCE [LARGE SCALE GENOMIC DNA]</scope>
    <source>
        <strain evidence="6">WF-38-12</strain>
    </source>
</reference>
<keyword evidence="2" id="KW-0472">Membrane</keyword>
<proteinExistence type="predicted"/>
<feature type="domain" description="Protein YTP1-like C-terminal" evidence="5">
    <location>
        <begin position="275"/>
        <end position="551"/>
    </location>
</feature>
<dbReference type="PANTHER" id="PTHR31685:SF3">
    <property type="entry name" value="INTEGRAL MEMBRANE PROTEIN (AFU_ORTHOLOGUE AFUA_6G12730)"/>
    <property type="match status" value="1"/>
</dbReference>
<evidence type="ECO:0000313" key="6">
    <source>
        <dbReference type="EMBL" id="CRG87781.1"/>
    </source>
</evidence>
<feature type="chain" id="PRO_5006711361" evidence="3">
    <location>
        <begin position="23"/>
        <end position="937"/>
    </location>
</feature>
<evidence type="ECO:0000256" key="1">
    <source>
        <dbReference type="SAM" id="MobiDB-lite"/>
    </source>
</evidence>
<feature type="transmembrane region" description="Helical" evidence="2">
    <location>
        <begin position="309"/>
        <end position="330"/>
    </location>
</feature>
<evidence type="ECO:0000259" key="5">
    <source>
        <dbReference type="Pfam" id="PF10355"/>
    </source>
</evidence>
<dbReference type="AlphaFoldDB" id="A0A0U1LYH0"/>
<feature type="transmembrane region" description="Helical" evidence="2">
    <location>
        <begin position="65"/>
        <end position="88"/>
    </location>
</feature>